<reference evidence="3" key="1">
    <citation type="submission" date="2016-10" db="EMBL/GenBank/DDBJ databases">
        <authorList>
            <person name="Varghese N."/>
            <person name="Submissions S."/>
        </authorList>
    </citation>
    <scope>NUCLEOTIDE SEQUENCE [LARGE SCALE GENOMIC DNA]</scope>
    <source>
        <strain evidence="3">UNC178MFTsu3.1</strain>
    </source>
</reference>
<evidence type="ECO:0000256" key="1">
    <source>
        <dbReference type="SAM" id="SignalP"/>
    </source>
</evidence>
<dbReference type="EMBL" id="FONH01000004">
    <property type="protein sequence ID" value="SFE85184.1"/>
    <property type="molecule type" value="Genomic_DNA"/>
</dbReference>
<keyword evidence="3" id="KW-1185">Reference proteome</keyword>
<keyword evidence="1" id="KW-0732">Signal</keyword>
<protein>
    <recommendedName>
        <fullName evidence="4">Protein activator of alkane oxidation PraB</fullName>
    </recommendedName>
</protein>
<organism evidence="2 3">
    <name type="scientific">Dyella marensis</name>
    <dbReference type="NCBI Taxonomy" id="500610"/>
    <lineage>
        <taxon>Bacteria</taxon>
        <taxon>Pseudomonadati</taxon>
        <taxon>Pseudomonadota</taxon>
        <taxon>Gammaproteobacteria</taxon>
        <taxon>Lysobacterales</taxon>
        <taxon>Rhodanobacteraceae</taxon>
        <taxon>Dyella</taxon>
    </lineage>
</organism>
<gene>
    <name evidence="2" type="ORF">SAMN02799615_01853</name>
</gene>
<proteinExistence type="predicted"/>
<feature type="chain" id="PRO_5011446972" description="Protein activator of alkane oxidation PraB" evidence="1">
    <location>
        <begin position="26"/>
        <end position="169"/>
    </location>
</feature>
<sequence>MTFVKSIAACGVLAVGMLAAAPSFASHFTPDGTFTASGSTNLSALGGAIRIPCHSVFTIQVTGGVGVVTNAVFSPDPANGNNPNCNNLQATNFNWALNITSATGGVAQGVKVVGINGNPVTCGAGPVPLTLNNGVATFNGQLNPGACAVSSGNLPVVGPGGATLSIVYP</sequence>
<name>A0A1I2DX23_9GAMM</name>
<evidence type="ECO:0008006" key="4">
    <source>
        <dbReference type="Google" id="ProtNLM"/>
    </source>
</evidence>
<feature type="signal peptide" evidence="1">
    <location>
        <begin position="1"/>
        <end position="25"/>
    </location>
</feature>
<dbReference type="AlphaFoldDB" id="A0A1I2DX23"/>
<evidence type="ECO:0000313" key="2">
    <source>
        <dbReference type="EMBL" id="SFE85184.1"/>
    </source>
</evidence>
<dbReference type="RefSeq" id="WP_026633156.1">
    <property type="nucleotide sequence ID" value="NZ_FONH01000004.1"/>
</dbReference>
<evidence type="ECO:0000313" key="3">
    <source>
        <dbReference type="Proteomes" id="UP000199477"/>
    </source>
</evidence>
<accession>A0A1I2DX23</accession>
<dbReference type="Proteomes" id="UP000199477">
    <property type="component" value="Unassembled WGS sequence"/>
</dbReference>